<dbReference type="Gene3D" id="3.90.190.10">
    <property type="entry name" value="Protein tyrosine phosphatase superfamily"/>
    <property type="match status" value="1"/>
</dbReference>
<dbReference type="InterPro" id="IPR000387">
    <property type="entry name" value="Tyr_Pase_dom"/>
</dbReference>
<dbReference type="PROSITE" id="PS00383">
    <property type="entry name" value="TYR_PHOSPHATASE_1"/>
    <property type="match status" value="1"/>
</dbReference>
<protein>
    <submittedName>
        <fullName evidence="3">Tyrosine-protein phosphatase</fullName>
    </submittedName>
</protein>
<dbReference type="PANTHER" id="PTHR31126">
    <property type="entry name" value="TYROSINE-PROTEIN PHOSPHATASE"/>
    <property type="match status" value="1"/>
</dbReference>
<organism evidence="3 4">
    <name type="scientific">Clostridium cibarium</name>
    <dbReference type="NCBI Taxonomy" id="2762247"/>
    <lineage>
        <taxon>Bacteria</taxon>
        <taxon>Bacillati</taxon>
        <taxon>Bacillota</taxon>
        <taxon>Clostridia</taxon>
        <taxon>Eubacteriales</taxon>
        <taxon>Clostridiaceae</taxon>
        <taxon>Clostridium</taxon>
    </lineage>
</organism>
<gene>
    <name evidence="3" type="ORF">H9661_09870</name>
</gene>
<dbReference type="InterPro" id="IPR026893">
    <property type="entry name" value="Tyr/Ser_Pase_IphP-type"/>
</dbReference>
<evidence type="ECO:0000259" key="2">
    <source>
        <dbReference type="PROSITE" id="PS50056"/>
    </source>
</evidence>
<dbReference type="PROSITE" id="PS50056">
    <property type="entry name" value="TYR_PHOSPHATASE_2"/>
    <property type="match status" value="1"/>
</dbReference>
<reference evidence="3 4" key="1">
    <citation type="submission" date="2020-08" db="EMBL/GenBank/DDBJ databases">
        <title>A Genomic Blueprint of the Chicken Gut Microbiome.</title>
        <authorList>
            <person name="Gilroy R."/>
            <person name="Ravi A."/>
            <person name="Getino M."/>
            <person name="Pursley I."/>
            <person name="Horton D.L."/>
            <person name="Alikhan N.-F."/>
            <person name="Baker D."/>
            <person name="Gharbi K."/>
            <person name="Hall N."/>
            <person name="Watson M."/>
            <person name="Adriaenssens E.M."/>
            <person name="Foster-Nyarko E."/>
            <person name="Jarju S."/>
            <person name="Secka A."/>
            <person name="Antonio M."/>
            <person name="Oren A."/>
            <person name="Chaudhuri R."/>
            <person name="La Ragione R.M."/>
            <person name="Hildebrand F."/>
            <person name="Pallen M.J."/>
        </authorList>
    </citation>
    <scope>NUCLEOTIDE SEQUENCE [LARGE SCALE GENOMIC DNA]</scope>
    <source>
        <strain evidence="3 4">Sa3CVN1</strain>
    </source>
</reference>
<dbReference type="Proteomes" id="UP000627781">
    <property type="component" value="Unassembled WGS sequence"/>
</dbReference>
<dbReference type="InterPro" id="IPR016130">
    <property type="entry name" value="Tyr_Pase_AS"/>
</dbReference>
<sequence length="332" mass="39028">MKYFKSIRILRLTEKELKITWEDENVNNVSIFALVGNTEIFLTKVNGVNEVKITDPDVERRNLFILRAEGYHHEVVGEILLPFEGIHHFRDIGGYKSEDGRRVKWNTFYRSDKLSSLTASDIRYIKNLNIKTILDFRSLREVRESPDIAIKGIEYINLSAMSVMDKIEDDFDMMSIFSNDIASEEIEKILVKGYSSMCFNNPAFRELVYCLENEKRLPIVFHCSAGKDRTGFAAALILSILGVPEETIMDDYLKTNFYRKEINKKIISKIQERIINKDRIKLLKYMLEVKRELLEASFESIRNRYGNIDNYLEKEYGLTRKKRKELKNRLLY</sequence>
<dbReference type="InterPro" id="IPR029021">
    <property type="entry name" value="Prot-tyrosine_phosphatase-like"/>
</dbReference>
<evidence type="ECO:0000256" key="1">
    <source>
        <dbReference type="ARBA" id="ARBA00009580"/>
    </source>
</evidence>
<dbReference type="SUPFAM" id="SSF52799">
    <property type="entry name" value="(Phosphotyrosine protein) phosphatases II"/>
    <property type="match status" value="1"/>
</dbReference>
<dbReference type="EMBL" id="JACSRA010000013">
    <property type="protein sequence ID" value="MBD7911663.1"/>
    <property type="molecule type" value="Genomic_DNA"/>
</dbReference>
<evidence type="ECO:0000313" key="3">
    <source>
        <dbReference type="EMBL" id="MBD7911663.1"/>
    </source>
</evidence>
<proteinExistence type="inferred from homology"/>
<dbReference type="Pfam" id="PF13350">
    <property type="entry name" value="Y_phosphatase3"/>
    <property type="match status" value="1"/>
</dbReference>
<evidence type="ECO:0000313" key="4">
    <source>
        <dbReference type="Proteomes" id="UP000627781"/>
    </source>
</evidence>
<dbReference type="PANTHER" id="PTHR31126:SF1">
    <property type="entry name" value="TYROSINE SPECIFIC PROTEIN PHOSPHATASES DOMAIN-CONTAINING PROTEIN"/>
    <property type="match status" value="1"/>
</dbReference>
<comment type="caution">
    <text evidence="3">The sequence shown here is derived from an EMBL/GenBank/DDBJ whole genome shotgun (WGS) entry which is preliminary data.</text>
</comment>
<keyword evidence="4" id="KW-1185">Reference proteome</keyword>
<name>A0ABR8PU59_9CLOT</name>
<accession>A0ABR8PU59</accession>
<feature type="domain" description="Tyrosine specific protein phosphatases" evidence="2">
    <location>
        <begin position="205"/>
        <end position="273"/>
    </location>
</feature>
<comment type="similarity">
    <text evidence="1">Belongs to the protein-tyrosine phosphatase family.</text>
</comment>
<dbReference type="RefSeq" id="WP_143316182.1">
    <property type="nucleotide sequence ID" value="NZ_JACSRA010000013.1"/>
</dbReference>